<feature type="transmembrane region" description="Helical" evidence="2">
    <location>
        <begin position="266"/>
        <end position="285"/>
    </location>
</feature>
<dbReference type="SMART" id="SM00271">
    <property type="entry name" value="DnaJ"/>
    <property type="match status" value="1"/>
</dbReference>
<feature type="region of interest" description="Disordered" evidence="1">
    <location>
        <begin position="1"/>
        <end position="50"/>
    </location>
</feature>
<dbReference type="InterPro" id="IPR036869">
    <property type="entry name" value="J_dom_sf"/>
</dbReference>
<dbReference type="Pfam" id="PF00226">
    <property type="entry name" value="DnaJ"/>
    <property type="match status" value="1"/>
</dbReference>
<evidence type="ECO:0000313" key="5">
    <source>
        <dbReference type="Proteomes" id="UP001530377"/>
    </source>
</evidence>
<organism evidence="4 5">
    <name type="scientific">Cyclostephanos tholiformis</name>
    <dbReference type="NCBI Taxonomy" id="382380"/>
    <lineage>
        <taxon>Eukaryota</taxon>
        <taxon>Sar</taxon>
        <taxon>Stramenopiles</taxon>
        <taxon>Ochrophyta</taxon>
        <taxon>Bacillariophyta</taxon>
        <taxon>Coscinodiscophyceae</taxon>
        <taxon>Thalassiosirophycidae</taxon>
        <taxon>Stephanodiscales</taxon>
        <taxon>Stephanodiscaceae</taxon>
        <taxon>Cyclostephanos</taxon>
    </lineage>
</organism>
<feature type="compositionally biased region" description="Low complexity" evidence="1">
    <location>
        <begin position="23"/>
        <end position="42"/>
    </location>
</feature>
<dbReference type="Proteomes" id="UP001530377">
    <property type="component" value="Unassembled WGS sequence"/>
</dbReference>
<evidence type="ECO:0000256" key="1">
    <source>
        <dbReference type="SAM" id="MobiDB-lite"/>
    </source>
</evidence>
<reference evidence="4 5" key="1">
    <citation type="submission" date="2024-10" db="EMBL/GenBank/DDBJ databases">
        <title>Updated reference genomes for cyclostephanoid diatoms.</title>
        <authorList>
            <person name="Roberts W.R."/>
            <person name="Alverson A.J."/>
        </authorList>
    </citation>
    <scope>NUCLEOTIDE SEQUENCE [LARGE SCALE GENOMIC DNA]</scope>
    <source>
        <strain evidence="4 5">AJA228-03</strain>
    </source>
</reference>
<dbReference type="PANTHER" id="PTHR43908">
    <property type="entry name" value="AT29763P-RELATED"/>
    <property type="match status" value="1"/>
</dbReference>
<gene>
    <name evidence="4" type="ORF">ACHAXA_000035</name>
</gene>
<dbReference type="EMBL" id="JALLPB020000010">
    <property type="protein sequence ID" value="KAL3826971.1"/>
    <property type="molecule type" value="Genomic_DNA"/>
</dbReference>
<feature type="transmembrane region" description="Helical" evidence="2">
    <location>
        <begin position="297"/>
        <end position="321"/>
    </location>
</feature>
<dbReference type="SUPFAM" id="SSF46565">
    <property type="entry name" value="Chaperone J-domain"/>
    <property type="match status" value="1"/>
</dbReference>
<evidence type="ECO:0000313" key="4">
    <source>
        <dbReference type="EMBL" id="KAL3826971.1"/>
    </source>
</evidence>
<dbReference type="CDD" id="cd06257">
    <property type="entry name" value="DnaJ"/>
    <property type="match status" value="1"/>
</dbReference>
<comment type="caution">
    <text evidence="4">The sequence shown here is derived from an EMBL/GenBank/DDBJ whole genome shotgun (WGS) entry which is preliminary data.</text>
</comment>
<sequence>MEKKIMSKSTATSPPSPSPSPSPSDSAATTSTTPPISSSSSPLPSPPTALPTPEAIEVLLSPDGYYRYLGIPIPEFDAHGPRYKEAMAVGGGGAGDAVPAIDLDRVKRNYRRLSLRHHPDRRTGDAEAFRMLNRAKVVLSNPRLRREYDLVGLDLEDDNADDNVVDGRHHHHRHHRDGGGDADDDDDGGGGVGGRRREDADIGGGNDGRDDNDNGGGGGGKADGSGGGGKTETVMGHLASATLAAILQVVVRTGLMGIISVLISRYTILTLPAMGALLYISYKLYSTLRATVGLKNLTVAVMKDALSPLLIALGIFCMYRGRRFAILTATSGVDVIVDNSIVGGDGGDAVARAATTAAATAYLDWSWTFWFGEALVMLLFVSNSFDRQGRALMIAFAVVSLLFTLWLRGRFWRYAIVLVLEGVVAMACLVVFPIMEMILESIVEEKMRKVGEKIRAHDRRMRELSMKKKRETSGSSSFG</sequence>
<feature type="transmembrane region" description="Helical" evidence="2">
    <location>
        <begin position="392"/>
        <end position="409"/>
    </location>
</feature>
<keyword evidence="5" id="KW-1185">Reference proteome</keyword>
<name>A0ABD3SQT7_9STRA</name>
<proteinExistence type="predicted"/>
<evidence type="ECO:0000256" key="2">
    <source>
        <dbReference type="SAM" id="Phobius"/>
    </source>
</evidence>
<accession>A0ABD3SQT7</accession>
<feature type="transmembrane region" description="Helical" evidence="2">
    <location>
        <begin position="415"/>
        <end position="439"/>
    </location>
</feature>
<keyword evidence="2" id="KW-0812">Transmembrane</keyword>
<feature type="domain" description="J" evidence="3">
    <location>
        <begin position="64"/>
        <end position="152"/>
    </location>
</feature>
<protein>
    <recommendedName>
        <fullName evidence="3">J domain-containing protein</fullName>
    </recommendedName>
</protein>
<feature type="transmembrane region" description="Helical" evidence="2">
    <location>
        <begin position="367"/>
        <end position="385"/>
    </location>
</feature>
<dbReference type="InterPro" id="IPR001623">
    <property type="entry name" value="DnaJ_domain"/>
</dbReference>
<dbReference type="InterPro" id="IPR051100">
    <property type="entry name" value="DnaJ_subfamily_B/C"/>
</dbReference>
<evidence type="ECO:0000259" key="3">
    <source>
        <dbReference type="PROSITE" id="PS50076"/>
    </source>
</evidence>
<feature type="region of interest" description="Disordered" evidence="1">
    <location>
        <begin position="159"/>
        <end position="229"/>
    </location>
</feature>
<feature type="compositionally biased region" description="Gly residues" evidence="1">
    <location>
        <begin position="214"/>
        <end position="229"/>
    </location>
</feature>
<keyword evidence="2" id="KW-1133">Transmembrane helix</keyword>
<keyword evidence="2" id="KW-0472">Membrane</keyword>
<dbReference type="AlphaFoldDB" id="A0ABD3SQT7"/>
<dbReference type="Gene3D" id="1.10.287.110">
    <property type="entry name" value="DnaJ domain"/>
    <property type="match status" value="1"/>
</dbReference>
<dbReference type="PROSITE" id="PS50076">
    <property type="entry name" value="DNAJ_2"/>
    <property type="match status" value="1"/>
</dbReference>